<proteinExistence type="predicted"/>
<name>X0YI33_9ZZZZ</name>
<comment type="caution">
    <text evidence="1">The sequence shown here is derived from an EMBL/GenBank/DDBJ whole genome shotgun (WGS) entry which is preliminary data.</text>
</comment>
<organism evidence="1">
    <name type="scientific">marine sediment metagenome</name>
    <dbReference type="NCBI Taxonomy" id="412755"/>
    <lineage>
        <taxon>unclassified sequences</taxon>
        <taxon>metagenomes</taxon>
        <taxon>ecological metagenomes</taxon>
    </lineage>
</organism>
<dbReference type="AlphaFoldDB" id="X0YI33"/>
<evidence type="ECO:0000313" key="1">
    <source>
        <dbReference type="EMBL" id="GAG36451.1"/>
    </source>
</evidence>
<protein>
    <submittedName>
        <fullName evidence="1">Uncharacterized protein</fullName>
    </submittedName>
</protein>
<dbReference type="EMBL" id="BARS01041828">
    <property type="protein sequence ID" value="GAG36451.1"/>
    <property type="molecule type" value="Genomic_DNA"/>
</dbReference>
<accession>X0YI33</accession>
<sequence>RPEFALILSTNIVIVLTHRMRVCLIIEVDSEKENRGKSEEKRNTKLENVKNHAVVVNFNSCICIYEFKNRRFVIVQ</sequence>
<reference evidence="1" key="1">
    <citation type="journal article" date="2014" name="Front. Microbiol.">
        <title>High frequency of phylogenetically diverse reductive dehalogenase-homologous genes in deep subseafloor sedimentary metagenomes.</title>
        <authorList>
            <person name="Kawai M."/>
            <person name="Futagami T."/>
            <person name="Toyoda A."/>
            <person name="Takaki Y."/>
            <person name="Nishi S."/>
            <person name="Hori S."/>
            <person name="Arai W."/>
            <person name="Tsubouchi T."/>
            <person name="Morono Y."/>
            <person name="Uchiyama I."/>
            <person name="Ito T."/>
            <person name="Fujiyama A."/>
            <person name="Inagaki F."/>
            <person name="Takami H."/>
        </authorList>
    </citation>
    <scope>NUCLEOTIDE SEQUENCE</scope>
    <source>
        <strain evidence="1">Expedition CK06-06</strain>
    </source>
</reference>
<feature type="non-terminal residue" evidence="1">
    <location>
        <position position="1"/>
    </location>
</feature>
<gene>
    <name evidence="1" type="ORF">S01H1_63544</name>
</gene>